<dbReference type="PANTHER" id="PTHR16305">
    <property type="entry name" value="TESTICULAR SOLUBLE ADENYLYL CYCLASE"/>
    <property type="match status" value="1"/>
</dbReference>
<name>A0A8J3I5J6_9CHLR</name>
<feature type="domain" description="Guanylate cyclase" evidence="5">
    <location>
        <begin position="9"/>
        <end position="134"/>
    </location>
</feature>
<organism evidence="6 7">
    <name type="scientific">Ktedonospora formicarum</name>
    <dbReference type="NCBI Taxonomy" id="2778364"/>
    <lineage>
        <taxon>Bacteria</taxon>
        <taxon>Bacillati</taxon>
        <taxon>Chloroflexota</taxon>
        <taxon>Ktedonobacteria</taxon>
        <taxon>Ktedonobacterales</taxon>
        <taxon>Ktedonobacteraceae</taxon>
        <taxon>Ktedonospora</taxon>
    </lineage>
</organism>
<dbReference type="GO" id="GO:0005524">
    <property type="term" value="F:ATP binding"/>
    <property type="evidence" value="ECO:0007669"/>
    <property type="project" value="UniProtKB-KW"/>
</dbReference>
<dbReference type="InterPro" id="IPR027417">
    <property type="entry name" value="P-loop_NTPase"/>
</dbReference>
<keyword evidence="7" id="KW-1185">Reference proteome</keyword>
<evidence type="ECO:0000256" key="4">
    <source>
        <dbReference type="SAM" id="MobiDB-lite"/>
    </source>
</evidence>
<dbReference type="PROSITE" id="PS50005">
    <property type="entry name" value="TPR"/>
    <property type="match status" value="1"/>
</dbReference>
<dbReference type="SUPFAM" id="SSF55073">
    <property type="entry name" value="Nucleotide cyclase"/>
    <property type="match status" value="1"/>
</dbReference>
<dbReference type="InterPro" id="IPR029787">
    <property type="entry name" value="Nucleotide_cyclase"/>
</dbReference>
<comment type="caution">
    <text evidence="6">The sequence shown here is derived from an EMBL/GenBank/DDBJ whole genome shotgun (WGS) entry which is preliminary data.</text>
</comment>
<proteinExistence type="predicted"/>
<dbReference type="RefSeq" id="WP_220195895.1">
    <property type="nucleotide sequence ID" value="NZ_BNJF01000002.1"/>
</dbReference>
<dbReference type="PANTHER" id="PTHR16305:SF28">
    <property type="entry name" value="GUANYLATE CYCLASE DOMAIN-CONTAINING PROTEIN"/>
    <property type="match status" value="1"/>
</dbReference>
<feature type="region of interest" description="Disordered" evidence="4">
    <location>
        <begin position="308"/>
        <end position="328"/>
    </location>
</feature>
<keyword evidence="2" id="KW-0067">ATP-binding</keyword>
<dbReference type="Gene3D" id="1.25.40.10">
    <property type="entry name" value="Tetratricopeptide repeat domain"/>
    <property type="match status" value="1"/>
</dbReference>
<keyword evidence="3" id="KW-0802">TPR repeat</keyword>
<dbReference type="EMBL" id="BNJF01000002">
    <property type="protein sequence ID" value="GHO46522.1"/>
    <property type="molecule type" value="Genomic_DNA"/>
</dbReference>
<dbReference type="InterPro" id="IPR019734">
    <property type="entry name" value="TPR_rpt"/>
</dbReference>
<dbReference type="Gene3D" id="3.30.70.1230">
    <property type="entry name" value="Nucleotide cyclase"/>
    <property type="match status" value="1"/>
</dbReference>
<evidence type="ECO:0000313" key="7">
    <source>
        <dbReference type="Proteomes" id="UP000612362"/>
    </source>
</evidence>
<accession>A0A8J3I5J6</accession>
<feature type="repeat" description="TPR" evidence="3">
    <location>
        <begin position="736"/>
        <end position="769"/>
    </location>
</feature>
<dbReference type="InterPro" id="IPR001054">
    <property type="entry name" value="A/G_cyclase"/>
</dbReference>
<gene>
    <name evidence="6" type="ORF">KSX_46850</name>
</gene>
<sequence>MPDERKLVTILFADVTGSTALADSMDPENVRALMSRYYEHAHRIITAYSGKLEKFIGDAVMAIFGFSQAHGDDAERALAAALALRDAIASDEILHPLFRLRIGVNTGEVVATSNPERLDFLVTGDAVNVSARLQQGAEPDEIIVSERTARAARKAFLFGEERMLQAKGKPLPLRVFPLTSRRPSRQVERPPFVGRLDDLLHLEILKLHVRNGQRSRLASLIAPAGTGKSRLLEEFVVRFKPSDKFQVAYARCLPYGQTLTYWPLRGMLTDLLGHEPDRGQIRSVFRQGGYSEENASRLTEHILTTLGMEEGKSAPSDADSGTSVPTSEELGKIDGWLKFVGLEREGTSDSGHTIWSDERTSMKRDAASDAPGTVNPPPQEPLSIPTPQVRSILTSSINELARRLTPGPDFNPLSGNIDEIDRQGNELGELIRANIYRSLKEIVPSRFYTPDRSSLFDAWSKLIEALTRQSPRILIFEDLHWASDALLELIEHLIHALKDVPVLFIATGRPELQDRSATWGGKVPGVTTMHLQPLGDAETLELLDRMPVTIPENVRQLVIERSGGNPFFALELMRGYVEHVQRGGATDIIALPDTVHAAVLARIDLLAPQERTLLQSASAANRSFSREWLASLLDESSEQDVDEALDDLLGRDMLVALESGRYAFRHALVRDVAYGTLSRAERVRLHSKSALWMEAAATDHLDEYIGLIAYHYREAIQCSRQSAVPIEMPFQAEQAARALERAGLLAGRTGSYEEARMYLQLAIDLAPESECVRLYEELAESTPHGEMACDTYQKALDCWRSTEERLPLIGARLLRKLLIAATRHSFLPRFTFEEVTAMREEALALVEQSGDEEERWRIRLIACFDLRYCDSEQHMSLAPLLAEQRVLAKEAAAYFEQHESWEALSEALDAYGALSMHVHDLPEALNAMQRRLTIPNLPAGEWADAVGSLADCHFLMGDYDACISDAWDAFKHLKPGQSVIGFQKVVGNAAFCAFNSGRWDELDRLRSKMDEIHALVQTDKSALVSLVRAYHSILLLAMAREDSTLIAEMAARVRRDGELLGPGFARYLDGLLEGDAQKIRVDYPRLAGHVLRLASLLILNERGVALSEEEISRVNEDGSGYRCWREIAQALTANDNDRLAQAIDEAEANGLAPHAARMRLVLAQRCGDLTHFERARPVLERLGDRQGLRRLQEISEGITTHRA</sequence>
<dbReference type="AlphaFoldDB" id="A0A8J3I5J6"/>
<dbReference type="Proteomes" id="UP000612362">
    <property type="component" value="Unassembled WGS sequence"/>
</dbReference>
<feature type="compositionally biased region" description="Basic and acidic residues" evidence="4">
    <location>
        <begin position="355"/>
        <end position="367"/>
    </location>
</feature>
<dbReference type="PROSITE" id="PS50125">
    <property type="entry name" value="GUANYLATE_CYCLASE_2"/>
    <property type="match status" value="1"/>
</dbReference>
<dbReference type="SUPFAM" id="SSF48452">
    <property type="entry name" value="TPR-like"/>
    <property type="match status" value="1"/>
</dbReference>
<feature type="region of interest" description="Disordered" evidence="4">
    <location>
        <begin position="348"/>
        <end position="386"/>
    </location>
</feature>
<dbReference type="GO" id="GO:0004016">
    <property type="term" value="F:adenylate cyclase activity"/>
    <property type="evidence" value="ECO:0007669"/>
    <property type="project" value="TreeGrafter"/>
</dbReference>
<evidence type="ECO:0000256" key="1">
    <source>
        <dbReference type="ARBA" id="ARBA00022741"/>
    </source>
</evidence>
<evidence type="ECO:0000259" key="5">
    <source>
        <dbReference type="PROSITE" id="PS50125"/>
    </source>
</evidence>
<evidence type="ECO:0000313" key="6">
    <source>
        <dbReference type="EMBL" id="GHO46522.1"/>
    </source>
</evidence>
<evidence type="ECO:0000256" key="2">
    <source>
        <dbReference type="ARBA" id="ARBA00022840"/>
    </source>
</evidence>
<dbReference type="GO" id="GO:0009190">
    <property type="term" value="P:cyclic nucleotide biosynthetic process"/>
    <property type="evidence" value="ECO:0007669"/>
    <property type="project" value="InterPro"/>
</dbReference>
<keyword evidence="1" id="KW-0547">Nucleotide-binding</keyword>
<dbReference type="CDD" id="cd07302">
    <property type="entry name" value="CHD"/>
    <property type="match status" value="1"/>
</dbReference>
<dbReference type="GO" id="GO:0035556">
    <property type="term" value="P:intracellular signal transduction"/>
    <property type="evidence" value="ECO:0007669"/>
    <property type="project" value="InterPro"/>
</dbReference>
<dbReference type="InterPro" id="IPR011990">
    <property type="entry name" value="TPR-like_helical_dom_sf"/>
</dbReference>
<reference evidence="6" key="1">
    <citation type="submission" date="2020-10" db="EMBL/GenBank/DDBJ databases">
        <title>Taxonomic study of unclassified bacteria belonging to the class Ktedonobacteria.</title>
        <authorList>
            <person name="Yabe S."/>
            <person name="Wang C.M."/>
            <person name="Zheng Y."/>
            <person name="Sakai Y."/>
            <person name="Cavaletti L."/>
            <person name="Monciardini P."/>
            <person name="Donadio S."/>
        </authorList>
    </citation>
    <scope>NUCLEOTIDE SEQUENCE</scope>
    <source>
        <strain evidence="6">SOSP1-1</strain>
    </source>
</reference>
<protein>
    <recommendedName>
        <fullName evidence="5">Guanylate cyclase domain-containing protein</fullName>
    </recommendedName>
</protein>
<dbReference type="GO" id="GO:0005737">
    <property type="term" value="C:cytoplasm"/>
    <property type="evidence" value="ECO:0007669"/>
    <property type="project" value="TreeGrafter"/>
</dbReference>
<dbReference type="SUPFAM" id="SSF52540">
    <property type="entry name" value="P-loop containing nucleoside triphosphate hydrolases"/>
    <property type="match status" value="1"/>
</dbReference>
<evidence type="ECO:0000256" key="3">
    <source>
        <dbReference type="PROSITE-ProRule" id="PRU00339"/>
    </source>
</evidence>
<dbReference type="Pfam" id="PF00211">
    <property type="entry name" value="Guanylate_cyc"/>
    <property type="match status" value="1"/>
</dbReference>
<dbReference type="SMART" id="SM00044">
    <property type="entry name" value="CYCc"/>
    <property type="match status" value="1"/>
</dbReference>